<organism evidence="2">
    <name type="scientific">Chrysotila carterae</name>
    <name type="common">Marine alga</name>
    <name type="synonym">Syracosphaera carterae</name>
    <dbReference type="NCBI Taxonomy" id="13221"/>
    <lineage>
        <taxon>Eukaryota</taxon>
        <taxon>Haptista</taxon>
        <taxon>Haptophyta</taxon>
        <taxon>Prymnesiophyceae</taxon>
        <taxon>Isochrysidales</taxon>
        <taxon>Isochrysidaceae</taxon>
        <taxon>Chrysotila</taxon>
    </lineage>
</organism>
<protein>
    <recommendedName>
        <fullName evidence="3">SGNH hydrolase-type esterase domain-containing protein</fullName>
    </recommendedName>
</protein>
<dbReference type="Gene3D" id="3.40.50.1110">
    <property type="entry name" value="SGNH hydrolase"/>
    <property type="match status" value="1"/>
</dbReference>
<proteinExistence type="predicted"/>
<reference evidence="2" key="1">
    <citation type="submission" date="2021-01" db="EMBL/GenBank/DDBJ databases">
        <authorList>
            <person name="Corre E."/>
            <person name="Pelletier E."/>
            <person name="Niang G."/>
            <person name="Scheremetjew M."/>
            <person name="Finn R."/>
            <person name="Kale V."/>
            <person name="Holt S."/>
            <person name="Cochrane G."/>
            <person name="Meng A."/>
            <person name="Brown T."/>
            <person name="Cohen L."/>
        </authorList>
    </citation>
    <scope>NUCLEOTIDE SEQUENCE</scope>
    <source>
        <strain evidence="2">CCMP645</strain>
    </source>
</reference>
<feature type="signal peptide" evidence="1">
    <location>
        <begin position="1"/>
        <end position="19"/>
    </location>
</feature>
<dbReference type="EMBL" id="HBIZ01000132">
    <property type="protein sequence ID" value="CAE0747496.1"/>
    <property type="molecule type" value="Transcribed_RNA"/>
</dbReference>
<evidence type="ECO:0000256" key="1">
    <source>
        <dbReference type="SAM" id="SignalP"/>
    </source>
</evidence>
<accession>A0A7S4AXQ9</accession>
<dbReference type="InterPro" id="IPR036514">
    <property type="entry name" value="SGNH_hydro_sf"/>
</dbReference>
<feature type="chain" id="PRO_5030588268" description="SGNH hydrolase-type esterase domain-containing protein" evidence="1">
    <location>
        <begin position="20"/>
        <end position="583"/>
    </location>
</feature>
<sequence length="583" mass="63610">MLIKLLHCFSMSAAASVSALKGHADRQKPWTRLPLFPTDAPGGIRQPTKVSFLHMLQEFVPVQVLEFDKTVLCLHGNETDGAWFENEARSKWKYAATARNSPIVVLGTSCTSGSGANESTDPDIRASSVQLSQISNVRNSWARHFVDFLNRHLVHHGLEPISHLDIFAKNAVSPANFASCTGSFVPSSTRIVIVEVVTNLFTASSLAIYMGSLVAAVRREAPNAAVVFVEWPTSNLVQNADRLALLKAYSSFAKQHHVDLLRADLVLQKLVRPCSAGYNSTGNANDRPCYLQLYARRSADPIHPNPWGHQLLGGLVARYVAKSLLLAAEGSDPHGELTQSSGSAGWSAGSAGSGSAGSAANASAKLELCYQSANNLPVASKHSRGDWRLVDEGAAKGVSKLGLLSTRLDDVLSLDISKDLPDHIRSICGLLRVKLNYLLSTTIPTQGSIYIFCQGCTCAQPAQPYAHGLYPFPWVETNANFANDAQFRNSNLSVSSQTAFLVLHTHKPCYVNLRHVASKSTQAENRRNDSHSVNFSRVRVDALFVERLDQEAIRYFMRPLAARSPAGRLLRRAQKMNCSEAWP</sequence>
<evidence type="ECO:0000313" key="2">
    <source>
        <dbReference type="EMBL" id="CAE0747496.1"/>
    </source>
</evidence>
<dbReference type="SUPFAM" id="SSF52266">
    <property type="entry name" value="SGNH hydrolase"/>
    <property type="match status" value="1"/>
</dbReference>
<keyword evidence="1" id="KW-0732">Signal</keyword>
<dbReference type="AlphaFoldDB" id="A0A7S4AXQ9"/>
<name>A0A7S4AXQ9_CHRCT</name>
<gene>
    <name evidence="2" type="ORF">PCAR00345_LOCUS78</name>
</gene>
<evidence type="ECO:0008006" key="3">
    <source>
        <dbReference type="Google" id="ProtNLM"/>
    </source>
</evidence>